<dbReference type="Pfam" id="PF02656">
    <property type="entry name" value="DUF202"/>
    <property type="match status" value="1"/>
</dbReference>
<keyword evidence="4 5" id="KW-0472">Membrane</keyword>
<evidence type="ECO:0000313" key="7">
    <source>
        <dbReference type="EMBL" id="CAG5081869.1"/>
    </source>
</evidence>
<organism evidence="7 8">
    <name type="scientific">Parvicella tangerina</name>
    <dbReference type="NCBI Taxonomy" id="2829795"/>
    <lineage>
        <taxon>Bacteria</taxon>
        <taxon>Pseudomonadati</taxon>
        <taxon>Bacteroidota</taxon>
        <taxon>Flavobacteriia</taxon>
        <taxon>Flavobacteriales</taxon>
        <taxon>Parvicellaceae</taxon>
        <taxon>Parvicella</taxon>
    </lineage>
</organism>
<dbReference type="Proteomes" id="UP000683507">
    <property type="component" value="Chromosome"/>
</dbReference>
<feature type="domain" description="DUF202" evidence="6">
    <location>
        <begin position="32"/>
        <end position="76"/>
    </location>
</feature>
<keyword evidence="8" id="KW-1185">Reference proteome</keyword>
<evidence type="ECO:0000256" key="1">
    <source>
        <dbReference type="ARBA" id="ARBA00004127"/>
    </source>
</evidence>
<dbReference type="InterPro" id="IPR003807">
    <property type="entry name" value="DUF202"/>
</dbReference>
<dbReference type="AlphaFoldDB" id="A0A916NH23"/>
<name>A0A916NH23_9FLAO</name>
<comment type="subcellular location">
    <subcellularLocation>
        <location evidence="1">Endomembrane system</location>
        <topology evidence="1">Multi-pass membrane protein</topology>
    </subcellularLocation>
</comment>
<evidence type="ECO:0000256" key="2">
    <source>
        <dbReference type="ARBA" id="ARBA00022692"/>
    </source>
</evidence>
<evidence type="ECO:0000256" key="3">
    <source>
        <dbReference type="ARBA" id="ARBA00022989"/>
    </source>
</evidence>
<keyword evidence="2 5" id="KW-0812">Transmembrane</keyword>
<evidence type="ECO:0000256" key="5">
    <source>
        <dbReference type="SAM" id="Phobius"/>
    </source>
</evidence>
<sequence length="81" mass="9136">MLRASYLKSGIYYVCMKRVFMTPYVKRILFLSILLIALGVTLANTLNENSKPLGLVLLAVGGLIFMVGMRRKQQQSNQDEP</sequence>
<proteinExistence type="predicted"/>
<evidence type="ECO:0000259" key="6">
    <source>
        <dbReference type="Pfam" id="PF02656"/>
    </source>
</evidence>
<dbReference type="GO" id="GO:0012505">
    <property type="term" value="C:endomembrane system"/>
    <property type="evidence" value="ECO:0007669"/>
    <property type="project" value="UniProtKB-SubCell"/>
</dbReference>
<evidence type="ECO:0000313" key="8">
    <source>
        <dbReference type="Proteomes" id="UP000683507"/>
    </source>
</evidence>
<feature type="transmembrane region" description="Helical" evidence="5">
    <location>
        <begin position="53"/>
        <end position="69"/>
    </location>
</feature>
<reference evidence="7" key="1">
    <citation type="submission" date="2021-04" db="EMBL/GenBank/DDBJ databases">
        <authorList>
            <person name="Rodrigo-Torres L."/>
            <person name="Arahal R. D."/>
            <person name="Lucena T."/>
        </authorList>
    </citation>
    <scope>NUCLEOTIDE SEQUENCE</scope>
    <source>
        <strain evidence="7">AS29M-1</strain>
    </source>
</reference>
<evidence type="ECO:0000256" key="4">
    <source>
        <dbReference type="ARBA" id="ARBA00023136"/>
    </source>
</evidence>
<gene>
    <name evidence="7" type="ORF">CRYO30217_01749</name>
</gene>
<protein>
    <recommendedName>
        <fullName evidence="6">DUF202 domain-containing protein</fullName>
    </recommendedName>
</protein>
<dbReference type="EMBL" id="OU015584">
    <property type="protein sequence ID" value="CAG5081869.1"/>
    <property type="molecule type" value="Genomic_DNA"/>
</dbReference>
<keyword evidence="3 5" id="KW-1133">Transmembrane helix</keyword>
<accession>A0A916NH23</accession>
<dbReference type="KEGG" id="ptan:CRYO30217_01749"/>